<evidence type="ECO:0000313" key="1">
    <source>
        <dbReference type="EMBL" id="KAK9886341.1"/>
    </source>
</evidence>
<dbReference type="EMBL" id="JARQZJ010000099">
    <property type="protein sequence ID" value="KAK9886341.1"/>
    <property type="molecule type" value="Genomic_DNA"/>
</dbReference>
<gene>
    <name evidence="1" type="ORF">WA026_015855</name>
</gene>
<sequence>MEFLIYKAHFEKTSNNVIIDAGIRFSSTLWSNYTEAQAKIKALHKSDSGLKQMLSDVIKQIDVALHLILAARTMRCYITFLRFWLLRKATQRDSFLGCDL</sequence>
<organism evidence="1 2">
    <name type="scientific">Henosepilachna vigintioctopunctata</name>
    <dbReference type="NCBI Taxonomy" id="420089"/>
    <lineage>
        <taxon>Eukaryota</taxon>
        <taxon>Metazoa</taxon>
        <taxon>Ecdysozoa</taxon>
        <taxon>Arthropoda</taxon>
        <taxon>Hexapoda</taxon>
        <taxon>Insecta</taxon>
        <taxon>Pterygota</taxon>
        <taxon>Neoptera</taxon>
        <taxon>Endopterygota</taxon>
        <taxon>Coleoptera</taxon>
        <taxon>Polyphaga</taxon>
        <taxon>Cucujiformia</taxon>
        <taxon>Coccinelloidea</taxon>
        <taxon>Coccinellidae</taxon>
        <taxon>Epilachninae</taxon>
        <taxon>Epilachnini</taxon>
        <taxon>Henosepilachna</taxon>
    </lineage>
</organism>
<name>A0AAW1UZM3_9CUCU</name>
<evidence type="ECO:0000313" key="2">
    <source>
        <dbReference type="Proteomes" id="UP001431783"/>
    </source>
</evidence>
<keyword evidence="2" id="KW-1185">Reference proteome</keyword>
<protein>
    <submittedName>
        <fullName evidence="1">Uncharacterized protein</fullName>
    </submittedName>
</protein>
<comment type="caution">
    <text evidence="1">The sequence shown here is derived from an EMBL/GenBank/DDBJ whole genome shotgun (WGS) entry which is preliminary data.</text>
</comment>
<reference evidence="1 2" key="1">
    <citation type="submission" date="2023-03" db="EMBL/GenBank/DDBJ databases">
        <title>Genome insight into feeding habits of ladybird beetles.</title>
        <authorList>
            <person name="Li H.-S."/>
            <person name="Huang Y.-H."/>
            <person name="Pang H."/>
        </authorList>
    </citation>
    <scope>NUCLEOTIDE SEQUENCE [LARGE SCALE GENOMIC DNA]</scope>
    <source>
        <strain evidence="1">SYSU_2023b</strain>
        <tissue evidence="1">Whole body</tissue>
    </source>
</reference>
<proteinExistence type="predicted"/>
<dbReference type="Proteomes" id="UP001431783">
    <property type="component" value="Unassembled WGS sequence"/>
</dbReference>
<dbReference type="AlphaFoldDB" id="A0AAW1UZM3"/>
<accession>A0AAW1UZM3</accession>